<reference evidence="2" key="1">
    <citation type="submission" date="2021-05" db="EMBL/GenBank/DDBJ databases">
        <authorList>
            <person name="Alioto T."/>
            <person name="Alioto T."/>
            <person name="Gomez Garrido J."/>
        </authorList>
    </citation>
    <scope>NUCLEOTIDE SEQUENCE</scope>
</reference>
<name>A0A8D8YRC4_9HEMI</name>
<protein>
    <submittedName>
        <fullName evidence="2">Uncharacterized protein</fullName>
    </submittedName>
</protein>
<proteinExistence type="predicted"/>
<evidence type="ECO:0000256" key="1">
    <source>
        <dbReference type="SAM" id="MobiDB-lite"/>
    </source>
</evidence>
<organism evidence="2">
    <name type="scientific">Cacopsylla melanoneura</name>
    <dbReference type="NCBI Taxonomy" id="428564"/>
    <lineage>
        <taxon>Eukaryota</taxon>
        <taxon>Metazoa</taxon>
        <taxon>Ecdysozoa</taxon>
        <taxon>Arthropoda</taxon>
        <taxon>Hexapoda</taxon>
        <taxon>Insecta</taxon>
        <taxon>Pterygota</taxon>
        <taxon>Neoptera</taxon>
        <taxon>Paraneoptera</taxon>
        <taxon>Hemiptera</taxon>
        <taxon>Sternorrhyncha</taxon>
        <taxon>Psylloidea</taxon>
        <taxon>Psyllidae</taxon>
        <taxon>Psyllinae</taxon>
        <taxon>Cacopsylla</taxon>
    </lineage>
</organism>
<evidence type="ECO:0000313" key="2">
    <source>
        <dbReference type="EMBL" id="CAG6733131.1"/>
    </source>
</evidence>
<dbReference type="AlphaFoldDB" id="A0A8D8YRC4"/>
<dbReference type="EMBL" id="HBUF01388894">
    <property type="protein sequence ID" value="CAG6733131.1"/>
    <property type="molecule type" value="Transcribed_RNA"/>
</dbReference>
<accession>A0A8D8YRC4</accession>
<sequence length="100" mass="11060">MYIHILYNFYTTGQLRCIRPNKLVDQTDQRFMLECEPTTKPTNSCIYIINSSPGSSVVQRLPSNPGVTSSKPSRSIKAAPQATFLGDQSVKSRANHSIVG</sequence>
<feature type="region of interest" description="Disordered" evidence="1">
    <location>
        <begin position="56"/>
        <end position="79"/>
    </location>
</feature>
<feature type="compositionally biased region" description="Polar residues" evidence="1">
    <location>
        <begin position="56"/>
        <end position="73"/>
    </location>
</feature>